<dbReference type="EMBL" id="MBFR01000338">
    <property type="protein sequence ID" value="PVU89114.1"/>
    <property type="molecule type" value="Genomic_DNA"/>
</dbReference>
<dbReference type="AlphaFoldDB" id="A0A2T9Y9W0"/>
<feature type="region of interest" description="Disordered" evidence="1">
    <location>
        <begin position="49"/>
        <end position="71"/>
    </location>
</feature>
<evidence type="ECO:0000313" key="4">
    <source>
        <dbReference type="Proteomes" id="UP000245383"/>
    </source>
</evidence>
<evidence type="ECO:0000313" key="3">
    <source>
        <dbReference type="EMBL" id="PVU89116.1"/>
    </source>
</evidence>
<sequence>MKIIKYWLQQKNKITAAKGELAEAIYSNGFIEFLTRKNIAKKERHIQSLKEKQKMKNKIDNEADDNSTKKI</sequence>
<comment type="caution">
    <text evidence="3">The sequence shown here is derived from an EMBL/GenBank/DDBJ whole genome shotgun (WGS) entry which is preliminary data.</text>
</comment>
<dbReference type="EMBL" id="MBFR01000338">
    <property type="protein sequence ID" value="PVU89116.1"/>
    <property type="molecule type" value="Genomic_DNA"/>
</dbReference>
<reference evidence="3 4" key="1">
    <citation type="journal article" date="2018" name="MBio">
        <title>Comparative Genomics Reveals the Core Gene Toolbox for the Fungus-Insect Symbiosis.</title>
        <authorList>
            <person name="Wang Y."/>
            <person name="Stata M."/>
            <person name="Wang W."/>
            <person name="Stajich J.E."/>
            <person name="White M.M."/>
            <person name="Moncalvo J.M."/>
        </authorList>
    </citation>
    <scope>NUCLEOTIDE SEQUENCE [LARGE SCALE GENOMIC DNA]</scope>
    <source>
        <strain evidence="3 4">SWE-8-4</strain>
    </source>
</reference>
<proteinExistence type="predicted"/>
<evidence type="ECO:0000256" key="1">
    <source>
        <dbReference type="SAM" id="MobiDB-lite"/>
    </source>
</evidence>
<name>A0A2T9Y9W0_9FUNG</name>
<accession>A0A2T9Y9W0</accession>
<keyword evidence="4" id="KW-1185">Reference proteome</keyword>
<organism evidence="3 4">
    <name type="scientific">Smittium simulii</name>
    <dbReference type="NCBI Taxonomy" id="133385"/>
    <lineage>
        <taxon>Eukaryota</taxon>
        <taxon>Fungi</taxon>
        <taxon>Fungi incertae sedis</taxon>
        <taxon>Zoopagomycota</taxon>
        <taxon>Kickxellomycotina</taxon>
        <taxon>Harpellomycetes</taxon>
        <taxon>Harpellales</taxon>
        <taxon>Legeriomycetaceae</taxon>
        <taxon>Smittium</taxon>
    </lineage>
</organism>
<evidence type="ECO:0000313" key="2">
    <source>
        <dbReference type="EMBL" id="PVU89114.1"/>
    </source>
</evidence>
<protein>
    <submittedName>
        <fullName evidence="3">Uncharacterized protein</fullName>
    </submittedName>
</protein>
<dbReference type="Proteomes" id="UP000245383">
    <property type="component" value="Unassembled WGS sequence"/>
</dbReference>
<gene>
    <name evidence="3" type="ORF">BB561_005530</name>
    <name evidence="2" type="ORF">BB561_005532</name>
</gene>